<feature type="domain" description="tRNA-guanine(15) transglycosylase-like" evidence="6">
    <location>
        <begin position="13"/>
        <end position="366"/>
    </location>
</feature>
<evidence type="ECO:0000256" key="3">
    <source>
        <dbReference type="ARBA" id="ARBA00022694"/>
    </source>
</evidence>
<dbReference type="InterPro" id="IPR050076">
    <property type="entry name" value="ArchSynthase1/Queuine_TRR"/>
</dbReference>
<feature type="region of interest" description="RNA binding; important for wobble base 34 recognition" evidence="5">
    <location>
        <begin position="270"/>
        <end position="274"/>
    </location>
</feature>
<dbReference type="PANTHER" id="PTHR46499:SF1">
    <property type="entry name" value="QUEUINE TRNA-RIBOSYLTRANSFERASE"/>
    <property type="match status" value="1"/>
</dbReference>
<comment type="pathway">
    <text evidence="5">tRNA modification; tRNA-queuosine biosynthesis.</text>
</comment>
<evidence type="ECO:0000256" key="5">
    <source>
        <dbReference type="HAMAP-Rule" id="MF_00168"/>
    </source>
</evidence>
<feature type="binding site" evidence="5">
    <location>
        <position position="215"/>
    </location>
    <ligand>
        <name>substrate</name>
    </ligand>
</feature>
<dbReference type="NCBIfam" id="TIGR00449">
    <property type="entry name" value="tgt_general"/>
    <property type="match status" value="1"/>
</dbReference>
<dbReference type="SUPFAM" id="SSF51713">
    <property type="entry name" value="tRNA-guanine transglycosylase"/>
    <property type="match status" value="1"/>
</dbReference>
<evidence type="ECO:0000313" key="7">
    <source>
        <dbReference type="EMBL" id="OGL39582.1"/>
    </source>
</evidence>
<dbReference type="EC" id="2.4.2.29" evidence="5"/>
<comment type="function">
    <text evidence="5">Catalyzes the base-exchange of a guanine (G) residue with the queuine precursor 7-aminomethyl-7-deazaguanine (PreQ1) at position 34 (anticodon wobble position) in tRNAs with GU(N) anticodons (tRNA-Asp, -Asn, -His and -Tyr). Catalysis occurs through a double-displacement mechanism. The nucleophile active site attacks the C1' of nucleotide 34 to detach the guanine base from the RNA, forming a covalent enzyme-RNA intermediate. The proton acceptor active site deprotonates the incoming PreQ1, allowing a nucleophilic attack on the C1' of the ribose to form the product. After dissociation, two additional enzymatic reactions on the tRNA convert PreQ1 to queuine (Q), resulting in the hypermodified nucleoside queuosine (7-(((4,5-cis-dihydroxy-2-cyclopenten-1-yl)amino)methyl)-7-deazaguanosine).</text>
</comment>
<dbReference type="GO" id="GO:0046872">
    <property type="term" value="F:metal ion binding"/>
    <property type="evidence" value="ECO:0007669"/>
    <property type="project" value="UniProtKB-KW"/>
</dbReference>
<feature type="binding site" evidence="5">
    <location>
        <begin position="92"/>
        <end position="96"/>
    </location>
    <ligand>
        <name>substrate</name>
    </ligand>
</feature>
<feature type="active site" description="Proton acceptor" evidence="5">
    <location>
        <position position="92"/>
    </location>
</feature>
<feature type="active site" description="Nucleophile" evidence="5">
    <location>
        <position position="265"/>
    </location>
</feature>
<gene>
    <name evidence="5" type="primary">tgt</name>
    <name evidence="7" type="ORF">A2042_07565</name>
</gene>
<evidence type="ECO:0000256" key="4">
    <source>
        <dbReference type="ARBA" id="ARBA00050112"/>
    </source>
</evidence>
<keyword evidence="5" id="KW-0479">Metal-binding</keyword>
<name>A0A1F7RDF9_9BACT</name>
<comment type="subunit">
    <text evidence="5">Homodimer. Within each dimer, one monomer is responsible for RNA recognition and catalysis, while the other monomer binds to the replacement base PreQ1.</text>
</comment>
<comment type="cofactor">
    <cofactor evidence="5">
        <name>Zn(2+)</name>
        <dbReference type="ChEBI" id="CHEBI:29105"/>
    </cofactor>
    <text evidence="5">Binds 1 zinc ion per subunit.</text>
</comment>
<feature type="binding site" evidence="5">
    <location>
        <position position="308"/>
    </location>
    <ligand>
        <name>Zn(2+)</name>
        <dbReference type="ChEBI" id="CHEBI:29105"/>
    </ligand>
</feature>
<dbReference type="FunFam" id="3.20.20.105:FF:000001">
    <property type="entry name" value="Queuine tRNA-ribosyltransferase"/>
    <property type="match status" value="1"/>
</dbReference>
<feature type="binding site" evidence="5">
    <location>
        <position position="146"/>
    </location>
    <ligand>
        <name>substrate</name>
    </ligand>
</feature>
<dbReference type="GO" id="GO:0005829">
    <property type="term" value="C:cytosol"/>
    <property type="evidence" value="ECO:0007669"/>
    <property type="project" value="TreeGrafter"/>
</dbReference>
<sequence>MFKFGVLKTDKSSKARLGRLLTPHGEISTPAFIPVGTQGTVKALCSKDLVDLDAEIILSNTYHLYLRPGDELIKELGGLHKFMNWERPILTDSGGFQVYSLAQFRRINEEGVMFQSHIDGSSHFITPEKAVEIQEFLGADIIMAFDECIPYPAEYDYCKKSTEMTLRWAERCLKAQKRDDQVLFGIVQGGMYNDLRKICAEELCNLGFSGFAIGGLSVGEPKEIMWDIADYTASILPEDKPKYLMGVGTPEDIIDGAMRGIDMFDCIIPTRQARNGSLFASTGKVVIKNSKYTRDENPVDPECDCYTCRNYSRAYLRHLFMAKEILSLRLNTIHNLHFYLNLMKRIRQAIENDSLESLVKEYKEIYGKVMC</sequence>
<keyword evidence="1 5" id="KW-0328">Glycosyltransferase</keyword>
<feature type="binding site" evidence="5">
    <location>
        <position position="334"/>
    </location>
    <ligand>
        <name>Zn(2+)</name>
        <dbReference type="ChEBI" id="CHEBI:29105"/>
    </ligand>
</feature>
<evidence type="ECO:0000256" key="2">
    <source>
        <dbReference type="ARBA" id="ARBA00022679"/>
    </source>
</evidence>
<dbReference type="EMBL" id="MGDB01000115">
    <property type="protein sequence ID" value="OGL39582.1"/>
    <property type="molecule type" value="Genomic_DNA"/>
</dbReference>
<dbReference type="NCBIfam" id="TIGR00430">
    <property type="entry name" value="Q_tRNA_tgt"/>
    <property type="match status" value="1"/>
</dbReference>
<dbReference type="HAMAP" id="MF_00168">
    <property type="entry name" value="Q_tRNA_Tgt"/>
    <property type="match status" value="1"/>
</dbReference>
<dbReference type="InterPro" id="IPR002616">
    <property type="entry name" value="tRNA_ribo_trans-like"/>
</dbReference>
<dbReference type="GO" id="GO:0008616">
    <property type="term" value="P:tRNA queuosine(34) biosynthetic process"/>
    <property type="evidence" value="ECO:0007669"/>
    <property type="project" value="UniProtKB-UniRule"/>
</dbReference>
<feature type="binding site" evidence="5">
    <location>
        <position position="305"/>
    </location>
    <ligand>
        <name>Zn(2+)</name>
        <dbReference type="ChEBI" id="CHEBI:29105"/>
    </ligand>
</feature>
<reference evidence="7 8" key="1">
    <citation type="journal article" date="2016" name="Nat. Commun.">
        <title>Thousands of microbial genomes shed light on interconnected biogeochemical processes in an aquifer system.</title>
        <authorList>
            <person name="Anantharaman K."/>
            <person name="Brown C.T."/>
            <person name="Hug L.A."/>
            <person name="Sharon I."/>
            <person name="Castelle C.J."/>
            <person name="Probst A.J."/>
            <person name="Thomas B.C."/>
            <person name="Singh A."/>
            <person name="Wilkins M.J."/>
            <person name="Karaoz U."/>
            <person name="Brodie E.L."/>
            <person name="Williams K.H."/>
            <person name="Hubbard S.S."/>
            <person name="Banfield J.F."/>
        </authorList>
    </citation>
    <scope>NUCLEOTIDE SEQUENCE [LARGE SCALE GENOMIC DNA]</scope>
</reference>
<comment type="catalytic activity">
    <reaction evidence="4 5">
        <text>7-aminomethyl-7-carbaguanine + guanosine(34) in tRNA = 7-aminomethyl-7-carbaguanosine(34) in tRNA + guanine</text>
        <dbReference type="Rhea" id="RHEA:24104"/>
        <dbReference type="Rhea" id="RHEA-COMP:10341"/>
        <dbReference type="Rhea" id="RHEA-COMP:10342"/>
        <dbReference type="ChEBI" id="CHEBI:16235"/>
        <dbReference type="ChEBI" id="CHEBI:58703"/>
        <dbReference type="ChEBI" id="CHEBI:74269"/>
        <dbReference type="ChEBI" id="CHEBI:82833"/>
        <dbReference type="EC" id="2.4.2.29"/>
    </reaction>
</comment>
<dbReference type="InterPro" id="IPR036511">
    <property type="entry name" value="TGT-like_sf"/>
</dbReference>
<protein>
    <recommendedName>
        <fullName evidence="5">Queuine tRNA-ribosyltransferase</fullName>
        <ecNumber evidence="5">2.4.2.29</ecNumber>
    </recommendedName>
    <alternativeName>
        <fullName evidence="5">Guanine insertion enzyme</fullName>
    </alternativeName>
    <alternativeName>
        <fullName evidence="5">tRNA-guanine transglycosylase</fullName>
    </alternativeName>
</protein>
<evidence type="ECO:0000256" key="1">
    <source>
        <dbReference type="ARBA" id="ARBA00022676"/>
    </source>
</evidence>
<dbReference type="Pfam" id="PF01702">
    <property type="entry name" value="TGT"/>
    <property type="match status" value="1"/>
</dbReference>
<keyword evidence="3 5" id="KW-0819">tRNA processing</keyword>
<evidence type="ECO:0000259" key="6">
    <source>
        <dbReference type="Pfam" id="PF01702"/>
    </source>
</evidence>
<accession>A0A1F7RDF9</accession>
<dbReference type="InterPro" id="IPR004803">
    <property type="entry name" value="TGT"/>
</dbReference>
<comment type="caution">
    <text evidence="7">The sequence shown here is derived from an EMBL/GenBank/DDBJ whole genome shotgun (WGS) entry which is preliminary data.</text>
</comment>
<dbReference type="Gene3D" id="3.20.20.105">
    <property type="entry name" value="Queuine tRNA-ribosyltransferase-like"/>
    <property type="match status" value="1"/>
</dbReference>
<dbReference type="UniPathway" id="UPA00392"/>
<keyword evidence="5" id="KW-0671">Queuosine biosynthesis</keyword>
<keyword evidence="5" id="KW-0862">Zinc</keyword>
<dbReference type="GO" id="GO:0008479">
    <property type="term" value="F:tRNA-guanosine(34) queuine transglycosylase activity"/>
    <property type="evidence" value="ECO:0007669"/>
    <property type="project" value="UniProtKB-UniRule"/>
</dbReference>
<feature type="region of interest" description="RNA binding" evidence="5">
    <location>
        <begin position="246"/>
        <end position="252"/>
    </location>
</feature>
<dbReference type="PANTHER" id="PTHR46499">
    <property type="entry name" value="QUEUINE TRNA-RIBOSYLTRANSFERASE"/>
    <property type="match status" value="1"/>
</dbReference>
<organism evidence="7 8">
    <name type="scientific">Candidatus Schekmanbacteria bacterium GWA2_38_11</name>
    <dbReference type="NCBI Taxonomy" id="1817876"/>
    <lineage>
        <taxon>Bacteria</taxon>
        <taxon>Candidatus Schekmaniibacteriota</taxon>
    </lineage>
</organism>
<evidence type="ECO:0000313" key="8">
    <source>
        <dbReference type="Proteomes" id="UP000178526"/>
    </source>
</evidence>
<feature type="binding site" evidence="5">
    <location>
        <position position="303"/>
    </location>
    <ligand>
        <name>Zn(2+)</name>
        <dbReference type="ChEBI" id="CHEBI:29105"/>
    </ligand>
</feature>
<keyword evidence="2 5" id="KW-0808">Transferase</keyword>
<proteinExistence type="inferred from homology"/>
<dbReference type="Proteomes" id="UP000178526">
    <property type="component" value="Unassembled WGS sequence"/>
</dbReference>
<comment type="similarity">
    <text evidence="5">Belongs to the queuine tRNA-ribosyltransferase family.</text>
</comment>
<feature type="binding site" evidence="5">
    <location>
        <position position="188"/>
    </location>
    <ligand>
        <name>substrate</name>
    </ligand>
</feature>
<dbReference type="AlphaFoldDB" id="A0A1F7RDF9"/>